<evidence type="ECO:0000256" key="2">
    <source>
        <dbReference type="ARBA" id="ARBA00023002"/>
    </source>
</evidence>
<proteinExistence type="inferred from homology"/>
<protein>
    <submittedName>
        <fullName evidence="4">Nitroreductase</fullName>
    </submittedName>
</protein>
<reference evidence="4 5" key="1">
    <citation type="submission" date="2016-11" db="EMBL/GenBank/DDBJ databases">
        <authorList>
            <person name="Jaros S."/>
            <person name="Januszkiewicz K."/>
            <person name="Wedrychowicz H."/>
        </authorList>
    </citation>
    <scope>NUCLEOTIDE SEQUENCE [LARGE SCALE GENOMIC DNA]</scope>
    <source>
        <strain evidence="4 5">IBRC-M 10683</strain>
    </source>
</reference>
<organism evidence="4 5">
    <name type="scientific">Ornithinibacillus halophilus</name>
    <dbReference type="NCBI Taxonomy" id="930117"/>
    <lineage>
        <taxon>Bacteria</taxon>
        <taxon>Bacillati</taxon>
        <taxon>Bacillota</taxon>
        <taxon>Bacilli</taxon>
        <taxon>Bacillales</taxon>
        <taxon>Bacillaceae</taxon>
        <taxon>Ornithinibacillus</taxon>
    </lineage>
</organism>
<feature type="domain" description="Nitroreductase" evidence="3">
    <location>
        <begin position="64"/>
        <end position="151"/>
    </location>
</feature>
<dbReference type="Pfam" id="PF00881">
    <property type="entry name" value="Nitroreductase"/>
    <property type="match status" value="2"/>
</dbReference>
<evidence type="ECO:0000313" key="5">
    <source>
        <dbReference type="Proteomes" id="UP000183988"/>
    </source>
</evidence>
<sequence length="173" mass="19476">MDVFKAIQARREITKYQDKPIPNELFEKVIDAGVFAPTGNNLPSKHLIAITDRKMLDKLADTTPYMKWMKEAQAAIAVTAKPSVSKYWLQDASFACAFIWLEAVELGLGSAFGAVYHSEDEEESQIREDYVRKLLGIPGDQRVVAVLGLGYPDQTPKPKKHVPRDEVVSYETY</sequence>
<dbReference type="STRING" id="930117.SAMN05216225_101941"/>
<dbReference type="GO" id="GO:0016491">
    <property type="term" value="F:oxidoreductase activity"/>
    <property type="evidence" value="ECO:0007669"/>
    <property type="project" value="UniProtKB-KW"/>
</dbReference>
<dbReference type="AlphaFoldDB" id="A0A1M5HT04"/>
<dbReference type="Proteomes" id="UP000183988">
    <property type="component" value="Unassembled WGS sequence"/>
</dbReference>
<comment type="similarity">
    <text evidence="1">Belongs to the nitroreductase family.</text>
</comment>
<accession>A0A1M5HT04</accession>
<dbReference type="EMBL" id="FQVW01000019">
    <property type="protein sequence ID" value="SHG19067.1"/>
    <property type="molecule type" value="Genomic_DNA"/>
</dbReference>
<evidence type="ECO:0000259" key="3">
    <source>
        <dbReference type="Pfam" id="PF00881"/>
    </source>
</evidence>
<dbReference type="RefSeq" id="WP_072890308.1">
    <property type="nucleotide sequence ID" value="NZ_FQVW01000019.1"/>
</dbReference>
<dbReference type="PANTHER" id="PTHR43673">
    <property type="entry name" value="NAD(P)H NITROREDUCTASE YDGI-RELATED"/>
    <property type="match status" value="1"/>
</dbReference>
<gene>
    <name evidence="4" type="ORF">SAMN05216225_101941</name>
</gene>
<dbReference type="PANTHER" id="PTHR43673:SF10">
    <property type="entry name" value="NADH DEHYDROGENASE_NAD(P)H NITROREDUCTASE XCC3605-RELATED"/>
    <property type="match status" value="1"/>
</dbReference>
<name>A0A1M5HT04_9BACI</name>
<keyword evidence="5" id="KW-1185">Reference proteome</keyword>
<evidence type="ECO:0000256" key="1">
    <source>
        <dbReference type="ARBA" id="ARBA00007118"/>
    </source>
</evidence>
<dbReference type="CDD" id="cd02151">
    <property type="entry name" value="nitroreductase"/>
    <property type="match status" value="1"/>
</dbReference>
<dbReference type="SUPFAM" id="SSF55469">
    <property type="entry name" value="FMN-dependent nitroreductase-like"/>
    <property type="match status" value="1"/>
</dbReference>
<dbReference type="OrthoDB" id="9804207at2"/>
<dbReference type="InterPro" id="IPR029479">
    <property type="entry name" value="Nitroreductase"/>
</dbReference>
<dbReference type="InterPro" id="IPR000415">
    <property type="entry name" value="Nitroreductase-like"/>
</dbReference>
<feature type="domain" description="Nitroreductase" evidence="3">
    <location>
        <begin position="7"/>
        <end position="61"/>
    </location>
</feature>
<evidence type="ECO:0000313" key="4">
    <source>
        <dbReference type="EMBL" id="SHG19067.1"/>
    </source>
</evidence>
<keyword evidence="2" id="KW-0560">Oxidoreductase</keyword>
<dbReference type="Gene3D" id="3.40.109.10">
    <property type="entry name" value="NADH Oxidase"/>
    <property type="match status" value="1"/>
</dbReference>